<dbReference type="InterPro" id="IPR045180">
    <property type="entry name" value="La_dom_prot"/>
</dbReference>
<dbReference type="PANTHER" id="PTHR22792:SF132">
    <property type="entry name" value="LA-RELATED PROTEIN 1"/>
    <property type="match status" value="1"/>
</dbReference>
<dbReference type="InterPro" id="IPR006630">
    <property type="entry name" value="La_HTH"/>
</dbReference>
<dbReference type="Proteomes" id="UP000000709">
    <property type="component" value="Unassembled WGS sequence"/>
</dbReference>
<accession>G3AV69</accession>
<feature type="domain" description="HTH La-type RNA-binding" evidence="3">
    <location>
        <begin position="8"/>
        <end position="107"/>
    </location>
</feature>
<evidence type="ECO:0000256" key="2">
    <source>
        <dbReference type="PROSITE-ProRule" id="PRU00332"/>
    </source>
</evidence>
<gene>
    <name evidence="4" type="ORF">SPAPADRAFT_57384</name>
</gene>
<dbReference type="RefSeq" id="XP_007377638.1">
    <property type="nucleotide sequence ID" value="XM_007377576.1"/>
</dbReference>
<organism evidence="5">
    <name type="scientific">Spathaspora passalidarum (strain NRRL Y-27907 / 11-Y1)</name>
    <dbReference type="NCBI Taxonomy" id="619300"/>
    <lineage>
        <taxon>Eukaryota</taxon>
        <taxon>Fungi</taxon>
        <taxon>Dikarya</taxon>
        <taxon>Ascomycota</taxon>
        <taxon>Saccharomycotina</taxon>
        <taxon>Pichiomycetes</taxon>
        <taxon>Debaryomycetaceae</taxon>
        <taxon>Spathaspora</taxon>
    </lineage>
</organism>
<dbReference type="OMA" id="KNMDGEG"/>
<dbReference type="STRING" id="619300.G3AV69"/>
<dbReference type="CDD" id="cd07323">
    <property type="entry name" value="LAM"/>
    <property type="match status" value="1"/>
</dbReference>
<dbReference type="GeneID" id="18872113"/>
<dbReference type="InterPro" id="IPR036390">
    <property type="entry name" value="WH_DNA-bd_sf"/>
</dbReference>
<dbReference type="eggNOG" id="KOG2590">
    <property type="taxonomic scope" value="Eukaryota"/>
</dbReference>
<dbReference type="PANTHER" id="PTHR22792">
    <property type="entry name" value="LUPUS LA PROTEIN-RELATED"/>
    <property type="match status" value="1"/>
</dbReference>
<dbReference type="AlphaFoldDB" id="G3AV69"/>
<dbReference type="InterPro" id="IPR036388">
    <property type="entry name" value="WH-like_DNA-bd_sf"/>
</dbReference>
<keyword evidence="5" id="KW-1185">Reference proteome</keyword>
<dbReference type="Pfam" id="PF05383">
    <property type="entry name" value="La"/>
    <property type="match status" value="1"/>
</dbReference>
<evidence type="ECO:0000313" key="4">
    <source>
        <dbReference type="EMBL" id="EGW29872.1"/>
    </source>
</evidence>
<dbReference type="OrthoDB" id="340227at2759"/>
<dbReference type="Gene3D" id="1.10.10.10">
    <property type="entry name" value="Winged helix-like DNA-binding domain superfamily/Winged helix DNA-binding domain"/>
    <property type="match status" value="1"/>
</dbReference>
<evidence type="ECO:0000313" key="5">
    <source>
        <dbReference type="Proteomes" id="UP000000709"/>
    </source>
</evidence>
<dbReference type="EMBL" id="GL996506">
    <property type="protein sequence ID" value="EGW29872.1"/>
    <property type="molecule type" value="Genomic_DNA"/>
</dbReference>
<dbReference type="InParanoid" id="G3AV69"/>
<keyword evidence="1 2" id="KW-0694">RNA-binding</keyword>
<dbReference type="PROSITE" id="PS50961">
    <property type="entry name" value="HTH_LA"/>
    <property type="match status" value="1"/>
</dbReference>
<dbReference type="SMART" id="SM00715">
    <property type="entry name" value="LA"/>
    <property type="match status" value="1"/>
</dbReference>
<protein>
    <recommendedName>
        <fullName evidence="3">HTH La-type RNA-binding domain-containing protein</fullName>
    </recommendedName>
</protein>
<dbReference type="SUPFAM" id="SSF46785">
    <property type="entry name" value="Winged helix' DNA-binding domain"/>
    <property type="match status" value="1"/>
</dbReference>
<evidence type="ECO:0000259" key="3">
    <source>
        <dbReference type="PROSITE" id="PS50961"/>
    </source>
</evidence>
<name>G3AV69_SPAPN</name>
<dbReference type="HOGENOM" id="CLU_126093_0_0_1"/>
<proteinExistence type="predicted"/>
<dbReference type="KEGG" id="spaa:SPAPADRAFT_57384"/>
<sequence>MVQIPPPISPKQEPQQALIQQLDYYFSLENLIRDVYLRKNMDGEGWVSLSLILEFKRVKIIINSIQNEVEGDVDAIILDAVKQCNNLEIKYSGEESSAKLEDVQLRVKENYEQWLLPAEK</sequence>
<dbReference type="GO" id="GO:0005737">
    <property type="term" value="C:cytoplasm"/>
    <property type="evidence" value="ECO:0007669"/>
    <property type="project" value="UniProtKB-ARBA"/>
</dbReference>
<evidence type="ECO:0000256" key="1">
    <source>
        <dbReference type="ARBA" id="ARBA00022884"/>
    </source>
</evidence>
<reference evidence="4 5" key="1">
    <citation type="journal article" date="2011" name="Proc. Natl. Acad. Sci. U.S.A.">
        <title>Comparative genomics of xylose-fermenting fungi for enhanced biofuel production.</title>
        <authorList>
            <person name="Wohlbach D.J."/>
            <person name="Kuo A."/>
            <person name="Sato T.K."/>
            <person name="Potts K.M."/>
            <person name="Salamov A.A."/>
            <person name="LaButti K.M."/>
            <person name="Sun H."/>
            <person name="Clum A."/>
            <person name="Pangilinan J.L."/>
            <person name="Lindquist E.A."/>
            <person name="Lucas S."/>
            <person name="Lapidus A."/>
            <person name="Jin M."/>
            <person name="Gunawan C."/>
            <person name="Balan V."/>
            <person name="Dale B.E."/>
            <person name="Jeffries T.W."/>
            <person name="Zinkel R."/>
            <person name="Barry K.W."/>
            <person name="Grigoriev I.V."/>
            <person name="Gasch A.P."/>
        </authorList>
    </citation>
    <scope>NUCLEOTIDE SEQUENCE [LARGE SCALE GENOMIC DNA]</scope>
    <source>
        <strain evidence="5">NRRL Y-27907 / 11-Y1</strain>
    </source>
</reference>
<dbReference type="GO" id="GO:0003723">
    <property type="term" value="F:RNA binding"/>
    <property type="evidence" value="ECO:0007669"/>
    <property type="project" value="UniProtKB-UniRule"/>
</dbReference>